<dbReference type="AlphaFoldDB" id="A0A081P0F1"/>
<dbReference type="PANTHER" id="PTHR36113">
    <property type="entry name" value="LYASE, PUTATIVE-RELATED-RELATED"/>
    <property type="match status" value="1"/>
</dbReference>
<dbReference type="PANTHER" id="PTHR36113:SF3">
    <property type="entry name" value="SLL5075 PROTEIN"/>
    <property type="match status" value="1"/>
</dbReference>
<dbReference type="Proteomes" id="UP000028123">
    <property type="component" value="Unassembled WGS sequence"/>
</dbReference>
<evidence type="ECO:0000259" key="1">
    <source>
        <dbReference type="PROSITE" id="PS51819"/>
    </source>
</evidence>
<feature type="domain" description="VOC" evidence="1">
    <location>
        <begin position="2"/>
        <end position="117"/>
    </location>
</feature>
<dbReference type="Gene3D" id="3.10.180.10">
    <property type="entry name" value="2,3-Dihydroxybiphenyl 1,2-Dioxygenase, domain 1"/>
    <property type="match status" value="1"/>
</dbReference>
<dbReference type="PROSITE" id="PS51819">
    <property type="entry name" value="VOC"/>
    <property type="match status" value="1"/>
</dbReference>
<gene>
    <name evidence="2" type="ORF">ET33_10770</name>
</gene>
<dbReference type="InterPro" id="IPR029068">
    <property type="entry name" value="Glyas_Bleomycin-R_OHBP_Dase"/>
</dbReference>
<protein>
    <submittedName>
        <fullName evidence="2">Glyoxalase</fullName>
    </submittedName>
</protein>
<dbReference type="RefSeq" id="WP_036686431.1">
    <property type="nucleotide sequence ID" value="NZ_JNVM01000017.1"/>
</dbReference>
<name>A0A081P0F1_9BACL</name>
<reference evidence="2 3" key="1">
    <citation type="submission" date="2014-06" db="EMBL/GenBank/DDBJ databases">
        <title>Draft genome sequence of Paenibacillus sp. MSt1.</title>
        <authorList>
            <person name="Aw Y.K."/>
            <person name="Ong K.S."/>
            <person name="Gan H.M."/>
            <person name="Lee S.M."/>
        </authorList>
    </citation>
    <scope>NUCLEOTIDE SEQUENCE [LARGE SCALE GENOMIC DNA]</scope>
    <source>
        <strain evidence="2 3">MSt1</strain>
    </source>
</reference>
<accession>A0A081P0F1</accession>
<dbReference type="eggNOG" id="COG0346">
    <property type="taxonomic scope" value="Bacteria"/>
</dbReference>
<dbReference type="InterPro" id="IPR004360">
    <property type="entry name" value="Glyas_Fos-R_dOase_dom"/>
</dbReference>
<keyword evidence="3" id="KW-1185">Reference proteome</keyword>
<dbReference type="OrthoDB" id="1270449at2"/>
<sequence>MKFNHLNLCVNDLSEATDFFQRLFGFQLLDQKGDALAVMSDGEGFTLVLSRFGEETVTYPKDFHIGFYVETMAEVDEFHAKLATANIPTEHGPRKMRGGYTLYFTALGGVLFEVTSFFRESE</sequence>
<proteinExistence type="predicted"/>
<dbReference type="InterPro" id="IPR037523">
    <property type="entry name" value="VOC_core"/>
</dbReference>
<evidence type="ECO:0000313" key="2">
    <source>
        <dbReference type="EMBL" id="KEQ24174.1"/>
    </source>
</evidence>
<dbReference type="Pfam" id="PF00903">
    <property type="entry name" value="Glyoxalase"/>
    <property type="match status" value="1"/>
</dbReference>
<organism evidence="2 3">
    <name type="scientific">Paenibacillus tyrfis</name>
    <dbReference type="NCBI Taxonomy" id="1501230"/>
    <lineage>
        <taxon>Bacteria</taxon>
        <taxon>Bacillati</taxon>
        <taxon>Bacillota</taxon>
        <taxon>Bacilli</taxon>
        <taxon>Bacillales</taxon>
        <taxon>Paenibacillaceae</taxon>
        <taxon>Paenibacillus</taxon>
    </lineage>
</organism>
<dbReference type="SUPFAM" id="SSF54593">
    <property type="entry name" value="Glyoxalase/Bleomycin resistance protein/Dihydroxybiphenyl dioxygenase"/>
    <property type="match status" value="1"/>
</dbReference>
<dbReference type="EMBL" id="JNVM01000017">
    <property type="protein sequence ID" value="KEQ24174.1"/>
    <property type="molecule type" value="Genomic_DNA"/>
</dbReference>
<comment type="caution">
    <text evidence="2">The sequence shown here is derived from an EMBL/GenBank/DDBJ whole genome shotgun (WGS) entry which is preliminary data.</text>
</comment>
<dbReference type="CDD" id="cd06587">
    <property type="entry name" value="VOC"/>
    <property type="match status" value="1"/>
</dbReference>
<evidence type="ECO:0000313" key="3">
    <source>
        <dbReference type="Proteomes" id="UP000028123"/>
    </source>
</evidence>
<dbReference type="InterPro" id="IPR051332">
    <property type="entry name" value="Fosfomycin_Res_Enzymes"/>
</dbReference>